<evidence type="ECO:0000313" key="9">
    <source>
        <dbReference type="EMBL" id="KAH9840665.1"/>
    </source>
</evidence>
<dbReference type="GeneID" id="72000923"/>
<dbReference type="InterPro" id="IPR029063">
    <property type="entry name" value="SAM-dependent_MTases_sf"/>
</dbReference>
<evidence type="ECO:0000256" key="5">
    <source>
        <dbReference type="ARBA" id="ARBA00022691"/>
    </source>
</evidence>
<feature type="domain" description="Ribosomal RNA methyltransferase FtsJ" evidence="8">
    <location>
        <begin position="41"/>
        <end position="282"/>
    </location>
</feature>
<evidence type="ECO:0000256" key="7">
    <source>
        <dbReference type="SAM" id="MobiDB-lite"/>
    </source>
</evidence>
<dbReference type="Pfam" id="PF01728">
    <property type="entry name" value="FtsJ"/>
    <property type="match status" value="1"/>
</dbReference>
<keyword evidence="5" id="KW-0949">S-adenosyl-L-methionine</keyword>
<dbReference type="HAMAP" id="MF_01547">
    <property type="entry name" value="RNA_methyltr_E"/>
    <property type="match status" value="1"/>
</dbReference>
<dbReference type="InterPro" id="IPR050082">
    <property type="entry name" value="RNA_methyltr_RlmE"/>
</dbReference>
<organism evidence="9 10">
    <name type="scientific">Rhodofomes roseus</name>
    <dbReference type="NCBI Taxonomy" id="34475"/>
    <lineage>
        <taxon>Eukaryota</taxon>
        <taxon>Fungi</taxon>
        <taxon>Dikarya</taxon>
        <taxon>Basidiomycota</taxon>
        <taxon>Agaricomycotina</taxon>
        <taxon>Agaricomycetes</taxon>
        <taxon>Polyporales</taxon>
        <taxon>Rhodofomes</taxon>
    </lineage>
</organism>
<dbReference type="SUPFAM" id="SSF53335">
    <property type="entry name" value="S-adenosyl-L-methionine-dependent methyltransferases"/>
    <property type="match status" value="1"/>
</dbReference>
<keyword evidence="10" id="KW-1185">Reference proteome</keyword>
<accession>A0ABQ8KQ73</accession>
<keyword evidence="2" id="KW-0698">rRNA processing</keyword>
<dbReference type="RefSeq" id="XP_047782131.1">
    <property type="nucleotide sequence ID" value="XM_047920191.1"/>
</dbReference>
<keyword evidence="4" id="KW-0808">Transferase</keyword>
<keyword evidence="3 9" id="KW-0489">Methyltransferase</keyword>
<dbReference type="PANTHER" id="PTHR10920">
    <property type="entry name" value="RIBOSOMAL RNA METHYLTRANSFERASE"/>
    <property type="match status" value="1"/>
</dbReference>
<protein>
    <recommendedName>
        <fullName evidence="6">rRNA methyltransferase 2, mitochondrial</fullName>
    </recommendedName>
</protein>
<reference evidence="9 10" key="1">
    <citation type="journal article" date="2021" name="Environ. Microbiol.">
        <title>Gene family expansions and transcriptome signatures uncover fungal adaptations to wood decay.</title>
        <authorList>
            <person name="Hage H."/>
            <person name="Miyauchi S."/>
            <person name="Viragh M."/>
            <person name="Drula E."/>
            <person name="Min B."/>
            <person name="Chaduli D."/>
            <person name="Navarro D."/>
            <person name="Favel A."/>
            <person name="Norest M."/>
            <person name="Lesage-Meessen L."/>
            <person name="Balint B."/>
            <person name="Merenyi Z."/>
            <person name="de Eugenio L."/>
            <person name="Morin E."/>
            <person name="Martinez A.T."/>
            <person name="Baldrian P."/>
            <person name="Stursova M."/>
            <person name="Martinez M.J."/>
            <person name="Novotny C."/>
            <person name="Magnuson J.K."/>
            <person name="Spatafora J.W."/>
            <person name="Maurice S."/>
            <person name="Pangilinan J."/>
            <person name="Andreopoulos W."/>
            <person name="LaButti K."/>
            <person name="Hundley H."/>
            <person name="Na H."/>
            <person name="Kuo A."/>
            <person name="Barry K."/>
            <person name="Lipzen A."/>
            <person name="Henrissat B."/>
            <person name="Riley R."/>
            <person name="Ahrendt S."/>
            <person name="Nagy L.G."/>
            <person name="Grigoriev I.V."/>
            <person name="Martin F."/>
            <person name="Rosso M.N."/>
        </authorList>
    </citation>
    <scope>NUCLEOTIDE SEQUENCE [LARGE SCALE GENOMIC DNA]</scope>
    <source>
        <strain evidence="9 10">CIRM-BRFM 1785</strain>
    </source>
</reference>
<dbReference type="GO" id="GO:0008168">
    <property type="term" value="F:methyltransferase activity"/>
    <property type="evidence" value="ECO:0007669"/>
    <property type="project" value="UniProtKB-KW"/>
</dbReference>
<dbReference type="PIRSF" id="PIRSF005461">
    <property type="entry name" value="23S_rRNA_mtase"/>
    <property type="match status" value="1"/>
</dbReference>
<evidence type="ECO:0000256" key="2">
    <source>
        <dbReference type="ARBA" id="ARBA00022552"/>
    </source>
</evidence>
<dbReference type="PANTHER" id="PTHR10920:SF18">
    <property type="entry name" value="RRNA METHYLTRANSFERASE 2, MITOCHONDRIAL"/>
    <property type="match status" value="1"/>
</dbReference>
<dbReference type="Proteomes" id="UP000814176">
    <property type="component" value="Unassembled WGS sequence"/>
</dbReference>
<evidence type="ECO:0000256" key="3">
    <source>
        <dbReference type="ARBA" id="ARBA00022603"/>
    </source>
</evidence>
<dbReference type="GO" id="GO:0032259">
    <property type="term" value="P:methylation"/>
    <property type="evidence" value="ECO:0007669"/>
    <property type="project" value="UniProtKB-KW"/>
</dbReference>
<comment type="caution">
    <text evidence="9">The sequence shown here is derived from an EMBL/GenBank/DDBJ whole genome shotgun (WGS) entry which is preliminary data.</text>
</comment>
<dbReference type="Gene3D" id="3.40.50.150">
    <property type="entry name" value="Vaccinia Virus protein VP39"/>
    <property type="match status" value="1"/>
</dbReference>
<feature type="region of interest" description="Disordered" evidence="7">
    <location>
        <begin position="105"/>
        <end position="134"/>
    </location>
</feature>
<evidence type="ECO:0000313" key="10">
    <source>
        <dbReference type="Proteomes" id="UP000814176"/>
    </source>
</evidence>
<comment type="similarity">
    <text evidence="1">Belongs to the class I-like SAM-binding methyltransferase superfamily. RNA methyltransferase RlmE family.</text>
</comment>
<dbReference type="InterPro" id="IPR002877">
    <property type="entry name" value="RNA_MeTrfase_FtsJ_dom"/>
</dbReference>
<name>A0ABQ8KQ73_9APHY</name>
<dbReference type="EMBL" id="JADCUA010000004">
    <property type="protein sequence ID" value="KAH9840665.1"/>
    <property type="molecule type" value="Genomic_DNA"/>
</dbReference>
<sequence length="299" mass="32756">MSFSATRILLSAKSTSSKSWLARQSHDPYVKKRSTNTLVGFRARSAFKLLELDEQWQLFKPDVNSVVDLGAAPGGWSQVAAMKLGWMDEGSNDVPEDPYADLGLLNGRSSGVRRDTSGQEIPPTTRADAQTQSQTGRGTIVAMDLLDMLPMPGVQTLKMDFLSPQADAAIHALLQDDQNPEGKADVILSDMAANMTGNKTADIESGLDIVNAVIAFARKHLRTAESAGRRKAGVLVIKYFQHPLTNRFRQEQLKPYFADVYNSKPKASRGDSSEGYWVCMGFKGNDSARQRDGTPDETI</sequence>
<evidence type="ECO:0000259" key="8">
    <source>
        <dbReference type="Pfam" id="PF01728"/>
    </source>
</evidence>
<gene>
    <name evidence="9" type="ORF">C8Q71DRAFT_701478</name>
</gene>
<evidence type="ECO:0000256" key="6">
    <source>
        <dbReference type="ARBA" id="ARBA00041184"/>
    </source>
</evidence>
<proteinExistence type="inferred from homology"/>
<evidence type="ECO:0000256" key="1">
    <source>
        <dbReference type="ARBA" id="ARBA00009258"/>
    </source>
</evidence>
<dbReference type="InterPro" id="IPR015507">
    <property type="entry name" value="rRNA-MeTfrase_E"/>
</dbReference>
<evidence type="ECO:0000256" key="4">
    <source>
        <dbReference type="ARBA" id="ARBA00022679"/>
    </source>
</evidence>